<organism evidence="3 4">
    <name type="scientific">Paralvinella palmiformis</name>
    <dbReference type="NCBI Taxonomy" id="53620"/>
    <lineage>
        <taxon>Eukaryota</taxon>
        <taxon>Metazoa</taxon>
        <taxon>Spiralia</taxon>
        <taxon>Lophotrochozoa</taxon>
        <taxon>Annelida</taxon>
        <taxon>Polychaeta</taxon>
        <taxon>Sedentaria</taxon>
        <taxon>Canalipalpata</taxon>
        <taxon>Terebellida</taxon>
        <taxon>Terebelliformia</taxon>
        <taxon>Alvinellidae</taxon>
        <taxon>Paralvinella</taxon>
    </lineage>
</organism>
<accession>A0AAD9JEF7</accession>
<dbReference type="PROSITE" id="PS51838">
    <property type="entry name" value="HDAG"/>
    <property type="match status" value="1"/>
</dbReference>
<dbReference type="AlphaFoldDB" id="A0AAD9JEF7"/>
<dbReference type="Proteomes" id="UP001208570">
    <property type="component" value="Unassembled WGS sequence"/>
</dbReference>
<reference evidence="3" key="1">
    <citation type="journal article" date="2023" name="Mol. Biol. Evol.">
        <title>Third-Generation Sequencing Reveals the Adaptive Role of the Epigenome in Three Deep-Sea Polychaetes.</title>
        <authorList>
            <person name="Perez M."/>
            <person name="Aroh O."/>
            <person name="Sun Y."/>
            <person name="Lan Y."/>
            <person name="Juniper S.K."/>
            <person name="Young C.R."/>
            <person name="Angers B."/>
            <person name="Qian P.Y."/>
        </authorList>
    </citation>
    <scope>NUCLEOTIDE SEQUENCE</scope>
    <source>
        <strain evidence="3">P08H-3</strain>
    </source>
</reference>
<dbReference type="InterPro" id="IPR052828">
    <property type="entry name" value="NELF-A_domain"/>
</dbReference>
<dbReference type="PANTHER" id="PTHR13328:SF4">
    <property type="entry name" value="NEGATIVE ELONGATION FACTOR A"/>
    <property type="match status" value="1"/>
</dbReference>
<keyword evidence="4" id="KW-1185">Reference proteome</keyword>
<feature type="region of interest" description="Disordered" evidence="1">
    <location>
        <begin position="329"/>
        <end position="371"/>
    </location>
</feature>
<feature type="compositionally biased region" description="Polar residues" evidence="1">
    <location>
        <begin position="230"/>
        <end position="245"/>
    </location>
</feature>
<feature type="compositionally biased region" description="Polar residues" evidence="1">
    <location>
        <begin position="358"/>
        <end position="369"/>
    </location>
</feature>
<evidence type="ECO:0000256" key="1">
    <source>
        <dbReference type="SAM" id="MobiDB-lite"/>
    </source>
</evidence>
<dbReference type="PANTHER" id="PTHR13328">
    <property type="entry name" value="NEGATIVE ELONGATION FACTOR A NELF-A"/>
    <property type="match status" value="1"/>
</dbReference>
<evidence type="ECO:0000313" key="4">
    <source>
        <dbReference type="Proteomes" id="UP001208570"/>
    </source>
</evidence>
<dbReference type="EMBL" id="JAODUP010000356">
    <property type="protein sequence ID" value="KAK2151638.1"/>
    <property type="molecule type" value="Genomic_DNA"/>
</dbReference>
<evidence type="ECO:0000313" key="3">
    <source>
        <dbReference type="EMBL" id="KAK2151638.1"/>
    </source>
</evidence>
<feature type="domain" description="HDAg" evidence="2">
    <location>
        <begin position="88"/>
        <end position="256"/>
    </location>
</feature>
<dbReference type="InterPro" id="IPR056557">
    <property type="entry name" value="NELF-A_N"/>
</dbReference>
<sequence length="470" mass="52363">MAVREGDVALWLHNKLGSTDDLWSGGSICSQLTRDKLLLIQDCFHNLQPHVKVKLLLSFLHIPKRNVEEWKEELEELIQTAADDTDQWVTMVAEILKSYPSTGTLNSEIDENQTCFQDVINDLKKLVRRSHDSQMAPLECSYLSRNAQLSITGQVPQPVKHFALKRKSKSAALRAELLQKSSEAANMKKNKPPGTSLPLKIRSFAKKMDDSSPMRGIPNPQTGGFMRPSSLGTRFGGSTSNQRPSANRREGGIKLLDIKEQPVGTKEAKRRKKQAEQEALEQQKKEKEVQSTTPDYAAGLVNSAALAGVEITGGANYMPPVVTRITSSTPTTVAGQVTTPTNTANNTEQKKLEPTGGVETNQTQSQNQARKGLSLTREQMFAAQEMFRTSNKVTRPEKALILGFMAGSRDNPCRQQGDIVNIRLHEEIESIQQPDGMFKPMAVDTFIQMNYGTGEWKRIKKYREVQAELE</sequence>
<gene>
    <name evidence="3" type="ORF">LSH36_356g05009</name>
</gene>
<comment type="caution">
    <text evidence="3">The sequence shown here is derived from an EMBL/GenBank/DDBJ whole genome shotgun (WGS) entry which is preliminary data.</text>
</comment>
<dbReference type="InterPro" id="IPR037517">
    <property type="entry name" value="HDAG_dom"/>
</dbReference>
<protein>
    <recommendedName>
        <fullName evidence="2">HDAg domain-containing protein</fullName>
    </recommendedName>
</protein>
<feature type="compositionally biased region" description="Polar residues" evidence="1">
    <location>
        <begin position="329"/>
        <end position="347"/>
    </location>
</feature>
<dbReference type="Pfam" id="PF23553">
    <property type="entry name" value="NELF-A_N"/>
    <property type="match status" value="1"/>
</dbReference>
<feature type="region of interest" description="Disordered" evidence="1">
    <location>
        <begin position="208"/>
        <end position="292"/>
    </location>
</feature>
<proteinExistence type="predicted"/>
<evidence type="ECO:0000259" key="2">
    <source>
        <dbReference type="PROSITE" id="PS51838"/>
    </source>
</evidence>
<feature type="compositionally biased region" description="Basic and acidic residues" evidence="1">
    <location>
        <begin position="247"/>
        <end position="260"/>
    </location>
</feature>
<dbReference type="GO" id="GO:0034244">
    <property type="term" value="P:negative regulation of transcription elongation by RNA polymerase II"/>
    <property type="evidence" value="ECO:0007669"/>
    <property type="project" value="TreeGrafter"/>
</dbReference>
<dbReference type="GO" id="GO:0032021">
    <property type="term" value="C:NELF complex"/>
    <property type="evidence" value="ECO:0007669"/>
    <property type="project" value="TreeGrafter"/>
</dbReference>
<name>A0AAD9JEF7_9ANNE</name>